<protein>
    <submittedName>
        <fullName evidence="2">Uncharacterized protein</fullName>
    </submittedName>
</protein>
<feature type="region of interest" description="Disordered" evidence="1">
    <location>
        <begin position="32"/>
        <end position="58"/>
    </location>
</feature>
<gene>
    <name evidence="2" type="ORF">g.102266</name>
</gene>
<organism evidence="2">
    <name type="scientific">Anthurium amnicola</name>
    <dbReference type="NCBI Taxonomy" id="1678845"/>
    <lineage>
        <taxon>Eukaryota</taxon>
        <taxon>Viridiplantae</taxon>
        <taxon>Streptophyta</taxon>
        <taxon>Embryophyta</taxon>
        <taxon>Tracheophyta</taxon>
        <taxon>Spermatophyta</taxon>
        <taxon>Magnoliopsida</taxon>
        <taxon>Liliopsida</taxon>
        <taxon>Araceae</taxon>
        <taxon>Pothoideae</taxon>
        <taxon>Potheae</taxon>
        <taxon>Anthurium</taxon>
    </lineage>
</organism>
<proteinExistence type="predicted"/>
<dbReference type="AlphaFoldDB" id="A0A1D1XJQ7"/>
<sequence>ELFTSQPTTLLQETELPPRAILSSPANGHHQQAFSRCCHGAPGTHGHRHRHGRPRQGEHPDCVYRARLQWEDQGHQWVRVLRHQRLPGRLPLRVHGRAGRQALHWSVLRLLIHLPQEGDSPLCPLQLQERQNDLLKRTTPCSSPIGGEVARIKMME</sequence>
<feature type="non-terminal residue" evidence="2">
    <location>
        <position position="1"/>
    </location>
</feature>
<feature type="compositionally biased region" description="Basic residues" evidence="1">
    <location>
        <begin position="45"/>
        <end position="54"/>
    </location>
</feature>
<accession>A0A1D1XJQ7</accession>
<dbReference type="EMBL" id="GDJX01025289">
    <property type="protein sequence ID" value="JAT42647.1"/>
    <property type="molecule type" value="Transcribed_RNA"/>
</dbReference>
<reference evidence="2" key="1">
    <citation type="submission" date="2015-07" db="EMBL/GenBank/DDBJ databases">
        <title>Transcriptome Assembly of Anthurium amnicola.</title>
        <authorList>
            <person name="Suzuki J."/>
        </authorList>
    </citation>
    <scope>NUCLEOTIDE SEQUENCE</scope>
</reference>
<evidence type="ECO:0000256" key="1">
    <source>
        <dbReference type="SAM" id="MobiDB-lite"/>
    </source>
</evidence>
<name>A0A1D1XJQ7_9ARAE</name>
<evidence type="ECO:0000313" key="2">
    <source>
        <dbReference type="EMBL" id="JAT42647.1"/>
    </source>
</evidence>